<dbReference type="HAMAP" id="MF_00176">
    <property type="entry name" value="Ser_tRNA_synth_type1"/>
    <property type="match status" value="1"/>
</dbReference>
<dbReference type="GO" id="GO:0016260">
    <property type="term" value="P:selenocysteine biosynthetic process"/>
    <property type="evidence" value="ECO:0007669"/>
    <property type="project" value="UniProtKB-UniRule"/>
</dbReference>
<dbReference type="InterPro" id="IPR002314">
    <property type="entry name" value="aa-tRNA-synt_IIb"/>
</dbReference>
<evidence type="ECO:0000313" key="18">
    <source>
        <dbReference type="Proteomes" id="UP000215767"/>
    </source>
</evidence>
<evidence type="ECO:0000256" key="11">
    <source>
        <dbReference type="ARBA" id="ARBA00048823"/>
    </source>
</evidence>
<dbReference type="SUPFAM" id="SSF46589">
    <property type="entry name" value="tRNA-binding arm"/>
    <property type="match status" value="1"/>
</dbReference>
<dbReference type="EMBL" id="NEVS01000004">
    <property type="protein sequence ID" value="OZI61957.1"/>
    <property type="molecule type" value="Genomic_DNA"/>
</dbReference>
<evidence type="ECO:0000256" key="8">
    <source>
        <dbReference type="ARBA" id="ARBA00022917"/>
    </source>
</evidence>
<feature type="binding site" evidence="12 13">
    <location>
        <position position="309"/>
    </location>
    <ligand>
        <name>L-serine</name>
        <dbReference type="ChEBI" id="CHEBI:33384"/>
    </ligand>
</feature>
<keyword evidence="7 12" id="KW-0067">ATP-binding</keyword>
<evidence type="ECO:0000256" key="1">
    <source>
        <dbReference type="ARBA" id="ARBA00004496"/>
    </source>
</evidence>
<proteinExistence type="inferred from homology"/>
<comment type="function">
    <text evidence="12">Catalyzes the attachment of serine to tRNA(Ser). Is also able to aminoacylate tRNA(Sec) with serine, to form the misacylated tRNA L-seryl-tRNA(Sec), which will be further converted into selenocysteinyl-tRNA(Sec).</text>
</comment>
<keyword evidence="9 12" id="KW-0030">Aminoacyl-tRNA synthetase</keyword>
<dbReference type="RefSeq" id="WP_094843342.1">
    <property type="nucleotide sequence ID" value="NZ_NEVS01000004.1"/>
</dbReference>
<keyword evidence="18" id="KW-1185">Reference proteome</keyword>
<keyword evidence="6 12" id="KW-0547">Nucleotide-binding</keyword>
<dbReference type="PANTHER" id="PTHR43697:SF1">
    <property type="entry name" value="SERINE--TRNA LIGASE"/>
    <property type="match status" value="1"/>
</dbReference>
<dbReference type="InterPro" id="IPR015866">
    <property type="entry name" value="Ser-tRNA-synth_1_N"/>
</dbReference>
<keyword evidence="5 12" id="KW-0436">Ligase</keyword>
<evidence type="ECO:0000256" key="9">
    <source>
        <dbReference type="ARBA" id="ARBA00023146"/>
    </source>
</evidence>
<evidence type="ECO:0000256" key="15">
    <source>
        <dbReference type="SAM" id="Coils"/>
    </source>
</evidence>
<feature type="binding site" evidence="12">
    <location>
        <position position="408"/>
    </location>
    <ligand>
        <name>L-serine</name>
        <dbReference type="ChEBI" id="CHEBI:33384"/>
    </ligand>
</feature>
<dbReference type="Pfam" id="PF00587">
    <property type="entry name" value="tRNA-synt_2b"/>
    <property type="match status" value="1"/>
</dbReference>
<dbReference type="UniPathway" id="UPA00906">
    <property type="reaction ID" value="UER00895"/>
</dbReference>
<dbReference type="CDD" id="cd00770">
    <property type="entry name" value="SerRS_core"/>
    <property type="match status" value="1"/>
</dbReference>
<feature type="binding site" evidence="12 14">
    <location>
        <begin position="373"/>
        <end position="376"/>
    </location>
    <ligand>
        <name>ATP</name>
        <dbReference type="ChEBI" id="CHEBI:30616"/>
    </ligand>
</feature>
<evidence type="ECO:0000259" key="16">
    <source>
        <dbReference type="PROSITE" id="PS50862"/>
    </source>
</evidence>
<dbReference type="GO" id="GO:0004828">
    <property type="term" value="F:serine-tRNA ligase activity"/>
    <property type="evidence" value="ECO:0007669"/>
    <property type="project" value="UniProtKB-UniRule"/>
</dbReference>
<keyword evidence="15" id="KW-0175">Coiled coil</keyword>
<gene>
    <name evidence="12" type="primary">serS</name>
    <name evidence="17" type="ORF">CAL28_22225</name>
</gene>
<dbReference type="InterPro" id="IPR002317">
    <property type="entry name" value="Ser-tRNA-ligase_type_1"/>
</dbReference>
<dbReference type="Gene3D" id="1.10.287.40">
    <property type="entry name" value="Serine-tRNA synthetase, tRNA binding domain"/>
    <property type="match status" value="1"/>
</dbReference>
<evidence type="ECO:0000256" key="14">
    <source>
        <dbReference type="PIRSR" id="PIRSR001529-2"/>
    </source>
</evidence>
<comment type="pathway">
    <text evidence="2 12">Aminoacyl-tRNA biosynthesis; selenocysteinyl-tRNA(Sec) biosynthesis; L-seryl-tRNA(Sec) from L-serine and tRNA(Sec): step 1/1.</text>
</comment>
<feature type="binding site" evidence="13">
    <location>
        <position position="406"/>
    </location>
    <ligand>
        <name>L-serine</name>
        <dbReference type="ChEBI" id="CHEBI:33384"/>
    </ligand>
</feature>
<dbReference type="InterPro" id="IPR010978">
    <property type="entry name" value="tRNA-bd_arm"/>
</dbReference>
<dbReference type="AlphaFoldDB" id="A0A261UK95"/>
<feature type="binding site" evidence="13">
    <location>
        <position position="286"/>
    </location>
    <ligand>
        <name>L-serine</name>
        <dbReference type="ChEBI" id="CHEBI:33384"/>
    </ligand>
</feature>
<dbReference type="InterPro" id="IPR006195">
    <property type="entry name" value="aa-tRNA-synth_II"/>
</dbReference>
<comment type="caution">
    <text evidence="12">Lacks conserved residue(s) required for the propagation of feature annotation.</text>
</comment>
<dbReference type="PRINTS" id="PR00981">
    <property type="entry name" value="TRNASYNTHSER"/>
</dbReference>
<comment type="similarity">
    <text evidence="3 12">Belongs to the class-II aminoacyl-tRNA synthetase family. Type-1 seryl-tRNA synthetase subfamily.</text>
</comment>
<dbReference type="OrthoDB" id="9804647at2"/>
<evidence type="ECO:0000256" key="13">
    <source>
        <dbReference type="PIRSR" id="PIRSR001529-1"/>
    </source>
</evidence>
<dbReference type="SUPFAM" id="SSF55681">
    <property type="entry name" value="Class II aaRS and biotin synthetases"/>
    <property type="match status" value="1"/>
</dbReference>
<keyword evidence="8 12" id="KW-0648">Protein biosynthesis</keyword>
<organism evidence="17 18">
    <name type="scientific">Bordetella genomosp. 11</name>
    <dbReference type="NCBI Taxonomy" id="1416808"/>
    <lineage>
        <taxon>Bacteria</taxon>
        <taxon>Pseudomonadati</taxon>
        <taxon>Pseudomonadota</taxon>
        <taxon>Betaproteobacteria</taxon>
        <taxon>Burkholderiales</taxon>
        <taxon>Alcaligenaceae</taxon>
        <taxon>Bordetella</taxon>
    </lineage>
</organism>
<dbReference type="InterPro" id="IPR045864">
    <property type="entry name" value="aa-tRNA-synth_II/BPL/LPL"/>
</dbReference>
<comment type="catalytic activity">
    <reaction evidence="10 12">
        <text>tRNA(Sec) + L-serine + ATP = L-seryl-tRNA(Sec) + AMP + diphosphate + H(+)</text>
        <dbReference type="Rhea" id="RHEA:42580"/>
        <dbReference type="Rhea" id="RHEA-COMP:9742"/>
        <dbReference type="Rhea" id="RHEA-COMP:10128"/>
        <dbReference type="ChEBI" id="CHEBI:15378"/>
        <dbReference type="ChEBI" id="CHEBI:30616"/>
        <dbReference type="ChEBI" id="CHEBI:33019"/>
        <dbReference type="ChEBI" id="CHEBI:33384"/>
        <dbReference type="ChEBI" id="CHEBI:78442"/>
        <dbReference type="ChEBI" id="CHEBI:78533"/>
        <dbReference type="ChEBI" id="CHEBI:456215"/>
        <dbReference type="EC" id="6.1.1.11"/>
    </reaction>
</comment>
<evidence type="ECO:0000256" key="3">
    <source>
        <dbReference type="ARBA" id="ARBA00010728"/>
    </source>
</evidence>
<keyword evidence="4 12" id="KW-0963">Cytoplasm</keyword>
<feature type="coiled-coil region" evidence="15">
    <location>
        <begin position="30"/>
        <end position="102"/>
    </location>
</feature>
<dbReference type="Gene3D" id="3.30.930.10">
    <property type="entry name" value="Bira Bifunctional Protein, Domain 2"/>
    <property type="match status" value="1"/>
</dbReference>
<evidence type="ECO:0000256" key="7">
    <source>
        <dbReference type="ARBA" id="ARBA00022840"/>
    </source>
</evidence>
<comment type="domain">
    <text evidence="12">Consists of two distinct domains, a catalytic core and a N-terminal extension that is involved in tRNA binding.</text>
</comment>
<dbReference type="Proteomes" id="UP000215767">
    <property type="component" value="Unassembled WGS sequence"/>
</dbReference>
<evidence type="ECO:0000313" key="17">
    <source>
        <dbReference type="EMBL" id="OZI61957.1"/>
    </source>
</evidence>
<dbReference type="PANTHER" id="PTHR43697">
    <property type="entry name" value="SERYL-TRNA SYNTHETASE"/>
    <property type="match status" value="1"/>
</dbReference>
<reference evidence="18" key="1">
    <citation type="submission" date="2017-05" db="EMBL/GenBank/DDBJ databases">
        <title>Complete and WGS of Bordetella genogroups.</title>
        <authorList>
            <person name="Spilker T."/>
            <person name="Lipuma J."/>
        </authorList>
    </citation>
    <scope>NUCLEOTIDE SEQUENCE [LARGE SCALE GENOMIC DNA]</scope>
    <source>
        <strain evidence="18">AU8856</strain>
    </source>
</reference>
<evidence type="ECO:0000256" key="2">
    <source>
        <dbReference type="ARBA" id="ARBA00005045"/>
    </source>
</evidence>
<dbReference type="EC" id="6.1.1.11" evidence="12"/>
<comment type="subcellular location">
    <subcellularLocation>
        <location evidence="1 12">Cytoplasm</location>
    </subcellularLocation>
</comment>
<protein>
    <recommendedName>
        <fullName evidence="12">Serine--tRNA ligase</fullName>
        <ecNumber evidence="12">6.1.1.11</ecNumber>
    </recommendedName>
    <alternativeName>
        <fullName evidence="12">Seryl-tRNA synthetase</fullName>
        <shortName evidence="12">SerRS</shortName>
    </alternativeName>
    <alternativeName>
        <fullName evidence="12">Seryl-tRNA(Ser/Sec) synthetase</fullName>
    </alternativeName>
</protein>
<feature type="domain" description="Aminoacyl-transfer RNA synthetases class-II family profile" evidence="16">
    <location>
        <begin position="146"/>
        <end position="433"/>
    </location>
</feature>
<dbReference type="Pfam" id="PF02403">
    <property type="entry name" value="Seryl_tRNA_N"/>
    <property type="match status" value="1"/>
</dbReference>
<dbReference type="NCBIfam" id="TIGR00414">
    <property type="entry name" value="serS"/>
    <property type="match status" value="1"/>
</dbReference>
<dbReference type="GO" id="GO:0005524">
    <property type="term" value="F:ATP binding"/>
    <property type="evidence" value="ECO:0007669"/>
    <property type="project" value="UniProtKB-UniRule"/>
</dbReference>
<feature type="binding site" evidence="12">
    <location>
        <begin position="255"/>
        <end position="257"/>
    </location>
    <ligand>
        <name>L-serine</name>
        <dbReference type="ChEBI" id="CHEBI:33384"/>
    </ligand>
</feature>
<comment type="caution">
    <text evidence="17">The sequence shown here is derived from an EMBL/GenBank/DDBJ whole genome shotgun (WGS) entry which is preliminary data.</text>
</comment>
<dbReference type="PROSITE" id="PS50862">
    <property type="entry name" value="AA_TRNA_LIGASE_II"/>
    <property type="match status" value="1"/>
</dbReference>
<sequence>MLDPTLLRKDLQTVVDRLKTRGVQFDMERFNALESRRKSVQTETESLQARRNALAKQIGQLKAKGEDASAVMAESQALPARLKQLEEDLAEVQESLTELLRVVPNLPHPSVPVGASSDDNVEVRRWLPAEAGPDGNPPPLPFEPKDHVAVGEPLGLDFDTAAKLSGARFSFMRGQIARLHRALAQFMLDLHTGQHGYTECYTPYIVNSSTLYGVGQLPKFKDDMFWVTKGGADDDPRVDDAGKPYVREDQYLISTSEVTLTSVARDAILADGDLPLKLTAHTPCFRSEAGSGGRDTRGMIRQHQFDKVEMVQIVQPEKSYAALDEMVGHAERVLQLLGLPYRVMLLCTGDMGFNSAKTFDLEVWLPAQNTWREISSVSNCENFQARRMQGRFRNAQGKPEFVHTLNGSGLAVGRTMVAVLENYQQADGSVLVPQALQPYMGGVSVLRP</sequence>
<accession>A0A261UK95</accession>
<evidence type="ECO:0000256" key="12">
    <source>
        <dbReference type="HAMAP-Rule" id="MF_00176"/>
    </source>
</evidence>
<dbReference type="PIRSF" id="PIRSF001529">
    <property type="entry name" value="Ser-tRNA-synth_IIa"/>
    <property type="match status" value="1"/>
</dbReference>
<feature type="binding site" evidence="13">
    <location>
        <position position="255"/>
    </location>
    <ligand>
        <name>L-serine</name>
        <dbReference type="ChEBI" id="CHEBI:33384"/>
    </ligand>
</feature>
<evidence type="ECO:0000256" key="6">
    <source>
        <dbReference type="ARBA" id="ARBA00022741"/>
    </source>
</evidence>
<comment type="catalytic activity">
    <reaction evidence="11 12">
        <text>tRNA(Ser) + L-serine + ATP = L-seryl-tRNA(Ser) + AMP + diphosphate + H(+)</text>
        <dbReference type="Rhea" id="RHEA:12292"/>
        <dbReference type="Rhea" id="RHEA-COMP:9669"/>
        <dbReference type="Rhea" id="RHEA-COMP:9703"/>
        <dbReference type="ChEBI" id="CHEBI:15378"/>
        <dbReference type="ChEBI" id="CHEBI:30616"/>
        <dbReference type="ChEBI" id="CHEBI:33019"/>
        <dbReference type="ChEBI" id="CHEBI:33384"/>
        <dbReference type="ChEBI" id="CHEBI:78442"/>
        <dbReference type="ChEBI" id="CHEBI:78533"/>
        <dbReference type="ChEBI" id="CHEBI:456215"/>
        <dbReference type="EC" id="6.1.1.11"/>
    </reaction>
</comment>
<evidence type="ECO:0000256" key="10">
    <source>
        <dbReference type="ARBA" id="ARBA00047929"/>
    </source>
</evidence>
<name>A0A261UK95_9BORD</name>
<dbReference type="InterPro" id="IPR042103">
    <property type="entry name" value="SerRS_1_N_sf"/>
</dbReference>
<evidence type="ECO:0000256" key="5">
    <source>
        <dbReference type="ARBA" id="ARBA00022598"/>
    </source>
</evidence>
<feature type="binding site" evidence="12 14">
    <location>
        <begin position="286"/>
        <end position="288"/>
    </location>
    <ligand>
        <name>ATP</name>
        <dbReference type="ChEBI" id="CHEBI:30616"/>
    </ligand>
</feature>
<dbReference type="InterPro" id="IPR033729">
    <property type="entry name" value="SerRS_core"/>
</dbReference>
<dbReference type="GO" id="GO:0005737">
    <property type="term" value="C:cytoplasm"/>
    <property type="evidence" value="ECO:0007669"/>
    <property type="project" value="UniProtKB-SubCell"/>
</dbReference>
<evidence type="ECO:0000256" key="4">
    <source>
        <dbReference type="ARBA" id="ARBA00022490"/>
    </source>
</evidence>
<comment type="subunit">
    <text evidence="12">Homodimer. The tRNA molecule binds across the dimer.</text>
</comment>
<dbReference type="GO" id="GO:0006434">
    <property type="term" value="P:seryl-tRNA aminoacylation"/>
    <property type="evidence" value="ECO:0007669"/>
    <property type="project" value="UniProtKB-UniRule"/>
</dbReference>